<evidence type="ECO:0000313" key="2">
    <source>
        <dbReference type="Proteomes" id="UP000294856"/>
    </source>
</evidence>
<dbReference type="STRING" id="1210063.GCA_001612665_05702"/>
<sequence length="265" mass="28761">MTTTENTTTTAESTDTELDAEQAAAVLGGVDLTDALSVALRKAVNAQVTAAAKEIATGAINDFLTEDVIATMRETALLEAEAAVNPDAAAVVGAVAEPEPESEPEPEEKPRQLHHARLDLFVEKYIAHTYRREVSRKGTESKIRWCPQWWDHAEAVGRLDALWMAWEQMRLGEGSEMAAWWTQFADPLMAALFDPEGVFKYCSVADGHRPSMKVLPTVPAPAGWFQDGHAHDVDVEPGLTASGLYLPTPSPGRARVVVALDEFPG</sequence>
<proteinExistence type="predicted"/>
<dbReference type="EMBL" id="SMFR01000008">
    <property type="protein sequence ID" value="TCJ89981.1"/>
    <property type="molecule type" value="Genomic_DNA"/>
</dbReference>
<gene>
    <name evidence="1" type="ORF">DFR71_6274</name>
</gene>
<dbReference type="InterPro" id="IPR032584">
    <property type="entry name" value="DUF4913"/>
</dbReference>
<dbReference type="Proteomes" id="UP000294856">
    <property type="component" value="Unassembled WGS sequence"/>
</dbReference>
<reference evidence="1 2" key="1">
    <citation type="submission" date="2019-03" db="EMBL/GenBank/DDBJ databases">
        <title>Genomic Encyclopedia of Type Strains, Phase IV (KMG-IV): sequencing the most valuable type-strain genomes for metagenomic binning, comparative biology and taxonomic classification.</title>
        <authorList>
            <person name="Goeker M."/>
        </authorList>
    </citation>
    <scope>NUCLEOTIDE SEQUENCE [LARGE SCALE GENOMIC DNA]</scope>
    <source>
        <strain evidence="1 2">DSM 44684</strain>
    </source>
</reference>
<dbReference type="OrthoDB" id="4535229at2"/>
<keyword evidence="2" id="KW-1185">Reference proteome</keyword>
<protein>
    <submittedName>
        <fullName evidence="1">Uncharacterized protein DUF4913</fullName>
    </submittedName>
</protein>
<organism evidence="1 2">
    <name type="scientific">Nocardia alba</name>
    <dbReference type="NCBI Taxonomy" id="225051"/>
    <lineage>
        <taxon>Bacteria</taxon>
        <taxon>Bacillati</taxon>
        <taxon>Actinomycetota</taxon>
        <taxon>Actinomycetes</taxon>
        <taxon>Mycobacteriales</taxon>
        <taxon>Nocardiaceae</taxon>
        <taxon>Nocardia</taxon>
    </lineage>
</organism>
<name>A0A4R1FGL0_9NOCA</name>
<evidence type="ECO:0000313" key="1">
    <source>
        <dbReference type="EMBL" id="TCJ89981.1"/>
    </source>
</evidence>
<dbReference type="Pfam" id="PF16259">
    <property type="entry name" value="DUF4913"/>
    <property type="match status" value="1"/>
</dbReference>
<accession>A0A4R1FGL0</accession>
<comment type="caution">
    <text evidence="1">The sequence shown here is derived from an EMBL/GenBank/DDBJ whole genome shotgun (WGS) entry which is preliminary data.</text>
</comment>
<dbReference type="AlphaFoldDB" id="A0A4R1FGL0"/>
<dbReference type="RefSeq" id="WP_067458033.1">
    <property type="nucleotide sequence ID" value="NZ_SMFR01000008.1"/>
</dbReference>